<protein>
    <submittedName>
        <fullName evidence="2">Uncharacterized protein</fullName>
    </submittedName>
</protein>
<feature type="region of interest" description="Disordered" evidence="1">
    <location>
        <begin position="682"/>
        <end position="728"/>
    </location>
</feature>
<feature type="region of interest" description="Disordered" evidence="1">
    <location>
        <begin position="904"/>
        <end position="998"/>
    </location>
</feature>
<feature type="region of interest" description="Disordered" evidence="1">
    <location>
        <begin position="786"/>
        <end position="812"/>
    </location>
</feature>
<evidence type="ECO:0000256" key="1">
    <source>
        <dbReference type="SAM" id="MobiDB-lite"/>
    </source>
</evidence>
<feature type="compositionally biased region" description="Low complexity" evidence="1">
    <location>
        <begin position="786"/>
        <end position="810"/>
    </location>
</feature>
<evidence type="ECO:0000313" key="3">
    <source>
        <dbReference type="Proteomes" id="UP001447188"/>
    </source>
</evidence>
<feature type="compositionally biased region" description="Polar residues" evidence="1">
    <location>
        <begin position="473"/>
        <end position="487"/>
    </location>
</feature>
<reference evidence="2 3" key="1">
    <citation type="submission" date="2024-02" db="EMBL/GenBank/DDBJ databases">
        <title>Discinaceae phylogenomics.</title>
        <authorList>
            <person name="Dirks A.C."/>
            <person name="James T.Y."/>
        </authorList>
    </citation>
    <scope>NUCLEOTIDE SEQUENCE [LARGE SCALE GENOMIC DNA]</scope>
    <source>
        <strain evidence="2 3">ACD0624</strain>
    </source>
</reference>
<feature type="compositionally biased region" description="Basic and acidic residues" evidence="1">
    <location>
        <begin position="928"/>
        <end position="965"/>
    </location>
</feature>
<feature type="region of interest" description="Disordered" evidence="1">
    <location>
        <begin position="525"/>
        <end position="559"/>
    </location>
</feature>
<accession>A0ABR3GTW3</accession>
<proteinExistence type="predicted"/>
<comment type="caution">
    <text evidence="2">The sequence shown here is derived from an EMBL/GenBank/DDBJ whole genome shotgun (WGS) entry which is preliminary data.</text>
</comment>
<gene>
    <name evidence="2" type="ORF">Q9L58_001608</name>
</gene>
<feature type="region of interest" description="Disordered" evidence="1">
    <location>
        <begin position="359"/>
        <end position="392"/>
    </location>
</feature>
<feature type="region of interest" description="Disordered" evidence="1">
    <location>
        <begin position="422"/>
        <end position="509"/>
    </location>
</feature>
<dbReference type="EMBL" id="JBBBZM010000012">
    <property type="protein sequence ID" value="KAL0639381.1"/>
    <property type="molecule type" value="Genomic_DNA"/>
</dbReference>
<feature type="compositionally biased region" description="Basic residues" evidence="1">
    <location>
        <begin position="550"/>
        <end position="559"/>
    </location>
</feature>
<feature type="compositionally biased region" description="Low complexity" evidence="1">
    <location>
        <begin position="458"/>
        <end position="470"/>
    </location>
</feature>
<organism evidence="2 3">
    <name type="scientific">Discina gigas</name>
    <dbReference type="NCBI Taxonomy" id="1032678"/>
    <lineage>
        <taxon>Eukaryota</taxon>
        <taxon>Fungi</taxon>
        <taxon>Dikarya</taxon>
        <taxon>Ascomycota</taxon>
        <taxon>Pezizomycotina</taxon>
        <taxon>Pezizomycetes</taxon>
        <taxon>Pezizales</taxon>
        <taxon>Discinaceae</taxon>
        <taxon>Discina</taxon>
    </lineage>
</organism>
<dbReference type="PANTHER" id="PTHR14312:SF1">
    <property type="entry name" value="BASIC-LEUCINE ZIPPER TRANSCRIPTION FACTOR A"/>
    <property type="match status" value="1"/>
</dbReference>
<feature type="compositionally biased region" description="Basic and acidic residues" evidence="1">
    <location>
        <begin position="532"/>
        <end position="541"/>
    </location>
</feature>
<sequence length="998" mass="107608">MGEPVGMVGSGGAARIVQTHQASSQPDFASSLAYHSPHHHQYIYSTGGAADFTIPQQFPQEFSSYPTSDVHWNVPAHHAQHLHGQNFVPQDGLPQFGSQYSSQVQIPPQQQQEFSNTYSSASQPTTIAPSQLGGKALQNVNLVNEPLPAAPPPKKIKLATTTTTTAAAAAAATTVTTTAAKTQPLHKSVAKASHGPKIPDDPIERIKYHVHDAFNCDEDIEDIREASKKLWEIMLKVPLEQPKLVEVVVWSILKFGDDVILQHLGSSILFAVRLRYWMTTEWNRDKTSPTVLMLLRVLRKFRVTQEQLEESKWIKALSSIGSKSKDPKVVEMCIAIGKAAKEKSAAIARKEKEERIKAKLEKQKTAPLTGSASVRTNGEREKITENGVAAKNEGSRGLSVGIKRKSDDDAKGLVGPSTAKKVAVGEGKSTVTASSNSTKTGVSAVSSKNGSALEKKLTTSTGTSTAASVAKPKTTSSGFFKSLQGNRPVSAKPPTKAPEAKPTPEPQQTSTFTSIFDQLKLQQQGKTLGLKSDADGKKREADDDQAGPNKKTKKKKTVRWKTGDELAKIKLIEWMEPEGEYYGGGSGHENHEWGNARNFDVEEGREALAALKNRNLIDEEEDLLDWYQPKDIDFSKFHELFKNASTEHAIKRGGNKIPISEEAKIQSQRELGTLSALYTSSQSIPFSPQEPDAGSDGSQESDKEPIVIPLPDNIKPPASLFQTPLPQQQPTVTADLSAILSAFQPQVQQPQQQQQQQQQPQQIPAVTNDFMASLQAITRQVAAQAQAQAQQAPQPPQFAQQPQPQQPVQQSTPDISSILAALGGVNSGQLQTQQQQQASNTFLQNLVQQNPTAQSAALGNALAQLGMPLLPTLGSYSQPAPGPAGYEAPATQKGWSYESQVQQAYGSGPVNSNGANQSGWNGGGGTDEFGRALRDGEKEKEGRSVADIRRETKEKGGVWDERNIETDQPTGGGRAGGGGNTGGGRGAGWGGKHKKVNY</sequence>
<name>A0ABR3GTW3_9PEZI</name>
<keyword evidence="3" id="KW-1185">Reference proteome</keyword>
<evidence type="ECO:0000313" key="2">
    <source>
        <dbReference type="EMBL" id="KAL0639381.1"/>
    </source>
</evidence>
<feature type="compositionally biased region" description="Polar residues" evidence="1">
    <location>
        <begin position="366"/>
        <end position="376"/>
    </location>
</feature>
<feature type="compositionally biased region" description="Gly residues" evidence="1">
    <location>
        <begin position="970"/>
        <end position="990"/>
    </location>
</feature>
<dbReference type="Proteomes" id="UP001447188">
    <property type="component" value="Unassembled WGS sequence"/>
</dbReference>
<feature type="compositionally biased region" description="Polar residues" evidence="1">
    <location>
        <begin position="429"/>
        <end position="450"/>
    </location>
</feature>
<dbReference type="PANTHER" id="PTHR14312">
    <property type="entry name" value="CREB/ATF BZIP TRANSCRIPTION FACTOR"/>
    <property type="match status" value="1"/>
</dbReference>